<evidence type="ECO:0000313" key="3">
    <source>
        <dbReference type="Proteomes" id="UP001189663"/>
    </source>
</evidence>
<evidence type="ECO:0000256" key="1">
    <source>
        <dbReference type="SAM" id="MobiDB-lite"/>
    </source>
</evidence>
<keyword evidence="3" id="KW-1185">Reference proteome</keyword>
<dbReference type="EMBL" id="CATZAT010000023">
    <property type="protein sequence ID" value="CAJ0807844.1"/>
    <property type="molecule type" value="Genomic_DNA"/>
</dbReference>
<dbReference type="AlphaFoldDB" id="A0ABC8QMS9"/>
<accession>A0ABC8QMS9</accession>
<evidence type="ECO:0000313" key="2">
    <source>
        <dbReference type="EMBL" id="CAJ0807844.1"/>
    </source>
</evidence>
<feature type="region of interest" description="Disordered" evidence="1">
    <location>
        <begin position="369"/>
        <end position="390"/>
    </location>
</feature>
<feature type="region of interest" description="Disordered" evidence="1">
    <location>
        <begin position="299"/>
        <end position="342"/>
    </location>
</feature>
<name>A0ABC8QMS9_9RALS</name>
<protein>
    <submittedName>
        <fullName evidence="2">Uncharacterized protein</fullName>
    </submittedName>
</protein>
<comment type="caution">
    <text evidence="2">The sequence shown here is derived from an EMBL/GenBank/DDBJ whole genome shotgun (WGS) entry which is preliminary data.</text>
</comment>
<gene>
    <name evidence="2" type="ORF">LMG18096_05013</name>
</gene>
<reference evidence="2 3" key="1">
    <citation type="submission" date="2023-07" db="EMBL/GenBank/DDBJ databases">
        <authorList>
            <person name="Peeters C."/>
        </authorList>
    </citation>
    <scope>NUCLEOTIDE SEQUENCE [LARGE SCALE GENOMIC DNA]</scope>
    <source>
        <strain evidence="2 3">LMG 18096</strain>
    </source>
</reference>
<dbReference type="Proteomes" id="UP001189663">
    <property type="component" value="Unassembled WGS sequence"/>
</dbReference>
<sequence length="560" mass="62570">MFRINAFPKREGRWRVDWFGPIAFPDRMVRRRHPSVLVSLSKDKCPEGSSRLSLLSLRETVRQQTRCWVSVGTTMLLRIGDVWREQSLESRAADEELHCENLEISQDTCELVKAGSSFEDGSFMLPLHEHAGHRENTHSYCVRVTLPDGKLLVVPCMELIRFYFGSSSELLNRLFHPQLDRGHLYTGTPAIDRHNRMTLQLADRIPRASAEDVARIAGSRLAWRAAKMIGASCVRAAQARQEVYPQTLFPFEGTTTLRAAGKWLSRGNDPKGTFLVYQLLSCSHPFPFKSLRFHVTGGKKARTTSMAPDTLPQEAPPTARKPKEPTQINLEEHDPSSQLAPARMPVRGNRRFTDLENKYVFADRTIAGQKPRASASSGEPINEHAIGEPGSTKRIRETQIVDDDSEIPDPPAFLEHAVKALSTLNDASVRVLTASRDDGWTVPMPLISDEDGVLNEHLLMPEDSHRLKRVAAFAVSSKEASTLLMVHEANPPISFAVPLKNQSDEAIQRAVQAATGAFISVQDGGDHRVMALEHTQASTPDELRSWISMQLYHAAIAYLR</sequence>
<organism evidence="2 3">
    <name type="scientific">Ralstonia holmesii</name>
    <dbReference type="NCBI Taxonomy" id="3058602"/>
    <lineage>
        <taxon>Bacteria</taxon>
        <taxon>Pseudomonadati</taxon>
        <taxon>Pseudomonadota</taxon>
        <taxon>Betaproteobacteria</taxon>
        <taxon>Burkholderiales</taxon>
        <taxon>Burkholderiaceae</taxon>
        <taxon>Ralstonia</taxon>
    </lineage>
</organism>
<proteinExistence type="predicted"/>